<keyword evidence="4" id="KW-0808">Transferase</keyword>
<dbReference type="SUPFAM" id="SSF53383">
    <property type="entry name" value="PLP-dependent transferases"/>
    <property type="match status" value="1"/>
</dbReference>
<dbReference type="InterPro" id="IPR015421">
    <property type="entry name" value="PyrdxlP-dep_Trfase_major"/>
</dbReference>
<dbReference type="GO" id="GO:0030170">
    <property type="term" value="F:pyridoxal phosphate binding"/>
    <property type="evidence" value="ECO:0007669"/>
    <property type="project" value="InterPro"/>
</dbReference>
<evidence type="ECO:0000256" key="2">
    <source>
        <dbReference type="ARBA" id="ARBA00010447"/>
    </source>
</evidence>
<dbReference type="InterPro" id="IPR015424">
    <property type="entry name" value="PyrdxlP-dep_Trfase"/>
</dbReference>
<evidence type="ECO:0000256" key="1">
    <source>
        <dbReference type="ARBA" id="ARBA00001933"/>
    </source>
</evidence>
<dbReference type="Pfam" id="PF00266">
    <property type="entry name" value="Aminotran_5"/>
    <property type="match status" value="1"/>
</dbReference>
<dbReference type="CDD" id="cd06453">
    <property type="entry name" value="SufS_like"/>
    <property type="match status" value="1"/>
</dbReference>
<dbReference type="EC" id="2.8.1.7" evidence="3"/>
<dbReference type="AlphaFoldDB" id="A0A381QFI8"/>
<dbReference type="PROSITE" id="PS00595">
    <property type="entry name" value="AA_TRANSFER_CLASS_5"/>
    <property type="match status" value="1"/>
</dbReference>
<comment type="cofactor">
    <cofactor evidence="1">
        <name>pyridoxal 5'-phosphate</name>
        <dbReference type="ChEBI" id="CHEBI:597326"/>
    </cofactor>
</comment>
<reference evidence="8" key="1">
    <citation type="submission" date="2018-05" db="EMBL/GenBank/DDBJ databases">
        <authorList>
            <person name="Lanie J.A."/>
            <person name="Ng W.-L."/>
            <person name="Kazmierczak K.M."/>
            <person name="Andrzejewski T.M."/>
            <person name="Davidsen T.M."/>
            <person name="Wayne K.J."/>
            <person name="Tettelin H."/>
            <person name="Glass J.I."/>
            <person name="Rusch D."/>
            <person name="Podicherti R."/>
            <person name="Tsui H.-C.T."/>
            <person name="Winkler M.E."/>
        </authorList>
    </citation>
    <scope>NUCLEOTIDE SEQUENCE</scope>
</reference>
<dbReference type="EMBL" id="UINC01001339">
    <property type="protein sequence ID" value="SUZ78066.1"/>
    <property type="molecule type" value="Genomic_DNA"/>
</dbReference>
<dbReference type="PANTHER" id="PTHR43586:SF8">
    <property type="entry name" value="CYSTEINE DESULFURASE 1, CHLOROPLASTIC"/>
    <property type="match status" value="1"/>
</dbReference>
<gene>
    <name evidence="8" type="ORF">METZ01_LOCUS30920</name>
</gene>
<sequence length="284" mass="32150">MEHHSNIVPWQMICEEKKLKLKIIEINKKGELDLNSFKSLITDKTKFVSLVHISNSLGTINPIKKIISICKNNDIKILIDGAQASPHININVQELDCDFYVLSAHKMYGPTGIGVVYGKSELLNEMPPYMGGGEMIKNVTFDKTTYNDIPYKFEAGTPNIGDVIAFKEAINFINEIGKENIQNYEKVLKNYTLEKLQNIDGLKLVGDARNRIGVFSFTIKNTHYYDLGLLLDAKGIAVRTGHHCTQPIMDKFNIEGTTRMSLAIYNSIEEIDYFIESLKKIINK</sequence>
<dbReference type="InterPro" id="IPR010970">
    <property type="entry name" value="Cys_dSase_SufS"/>
</dbReference>
<evidence type="ECO:0000256" key="4">
    <source>
        <dbReference type="ARBA" id="ARBA00022679"/>
    </source>
</evidence>
<dbReference type="InterPro" id="IPR015422">
    <property type="entry name" value="PyrdxlP-dep_Trfase_small"/>
</dbReference>
<comment type="catalytic activity">
    <reaction evidence="6">
        <text>(sulfur carrier)-H + L-cysteine = (sulfur carrier)-SH + L-alanine</text>
        <dbReference type="Rhea" id="RHEA:43892"/>
        <dbReference type="Rhea" id="RHEA-COMP:14737"/>
        <dbReference type="Rhea" id="RHEA-COMP:14739"/>
        <dbReference type="ChEBI" id="CHEBI:29917"/>
        <dbReference type="ChEBI" id="CHEBI:35235"/>
        <dbReference type="ChEBI" id="CHEBI:57972"/>
        <dbReference type="ChEBI" id="CHEBI:64428"/>
        <dbReference type="EC" id="2.8.1.7"/>
    </reaction>
</comment>
<organism evidence="8">
    <name type="scientific">marine metagenome</name>
    <dbReference type="NCBI Taxonomy" id="408172"/>
    <lineage>
        <taxon>unclassified sequences</taxon>
        <taxon>metagenomes</taxon>
        <taxon>ecological metagenomes</taxon>
    </lineage>
</organism>
<proteinExistence type="inferred from homology"/>
<comment type="similarity">
    <text evidence="2">Belongs to the class-V pyridoxal-phosphate-dependent aminotransferase family. Csd subfamily.</text>
</comment>
<accession>A0A381QFI8</accession>
<keyword evidence="5" id="KW-0663">Pyridoxal phosphate</keyword>
<dbReference type="InterPro" id="IPR000192">
    <property type="entry name" value="Aminotrans_V_dom"/>
</dbReference>
<evidence type="ECO:0000256" key="6">
    <source>
        <dbReference type="ARBA" id="ARBA00050776"/>
    </source>
</evidence>
<protein>
    <recommendedName>
        <fullName evidence="3">cysteine desulfurase</fullName>
        <ecNumber evidence="3">2.8.1.7</ecNumber>
    </recommendedName>
</protein>
<dbReference type="PANTHER" id="PTHR43586">
    <property type="entry name" value="CYSTEINE DESULFURASE"/>
    <property type="match status" value="1"/>
</dbReference>
<dbReference type="GO" id="GO:0031071">
    <property type="term" value="F:cysteine desulfurase activity"/>
    <property type="evidence" value="ECO:0007669"/>
    <property type="project" value="UniProtKB-EC"/>
</dbReference>
<dbReference type="Gene3D" id="3.40.640.10">
    <property type="entry name" value="Type I PLP-dependent aspartate aminotransferase-like (Major domain)"/>
    <property type="match status" value="1"/>
</dbReference>
<evidence type="ECO:0000256" key="5">
    <source>
        <dbReference type="ARBA" id="ARBA00022898"/>
    </source>
</evidence>
<feature type="domain" description="Aminotransferase class V" evidence="7">
    <location>
        <begin position="1"/>
        <end position="274"/>
    </location>
</feature>
<evidence type="ECO:0000259" key="7">
    <source>
        <dbReference type="Pfam" id="PF00266"/>
    </source>
</evidence>
<dbReference type="Gene3D" id="3.90.1150.10">
    <property type="entry name" value="Aspartate Aminotransferase, domain 1"/>
    <property type="match status" value="1"/>
</dbReference>
<dbReference type="GO" id="GO:0006534">
    <property type="term" value="P:cysteine metabolic process"/>
    <property type="evidence" value="ECO:0007669"/>
    <property type="project" value="InterPro"/>
</dbReference>
<dbReference type="InterPro" id="IPR020578">
    <property type="entry name" value="Aminotrans_V_PyrdxlP_BS"/>
</dbReference>
<name>A0A381QFI8_9ZZZZ</name>
<evidence type="ECO:0000256" key="3">
    <source>
        <dbReference type="ARBA" id="ARBA00012239"/>
    </source>
</evidence>
<evidence type="ECO:0000313" key="8">
    <source>
        <dbReference type="EMBL" id="SUZ78066.1"/>
    </source>
</evidence>